<organism evidence="8 9">
    <name type="scientific">Rhodonellum psychrophilum GCM71 = DSM 17998</name>
    <dbReference type="NCBI Taxonomy" id="1123057"/>
    <lineage>
        <taxon>Bacteria</taxon>
        <taxon>Pseudomonadati</taxon>
        <taxon>Bacteroidota</taxon>
        <taxon>Cytophagia</taxon>
        <taxon>Cytophagales</taxon>
        <taxon>Cytophagaceae</taxon>
        <taxon>Rhodonellum</taxon>
    </lineage>
</organism>
<evidence type="ECO:0000259" key="5">
    <source>
        <dbReference type="Pfam" id="PF00703"/>
    </source>
</evidence>
<evidence type="ECO:0008006" key="10">
    <source>
        <dbReference type="Google" id="ProtNLM"/>
    </source>
</evidence>
<dbReference type="SUPFAM" id="SSF51445">
    <property type="entry name" value="(Trans)glycosidases"/>
    <property type="match status" value="1"/>
</dbReference>
<dbReference type="Gene3D" id="2.60.40.10">
    <property type="entry name" value="Immunoglobulins"/>
    <property type="match status" value="1"/>
</dbReference>
<dbReference type="InterPro" id="IPR008979">
    <property type="entry name" value="Galactose-bd-like_sf"/>
</dbReference>
<dbReference type="InterPro" id="IPR006103">
    <property type="entry name" value="Glyco_hydro_2_cat"/>
</dbReference>
<dbReference type="GO" id="GO:0004553">
    <property type="term" value="F:hydrolase activity, hydrolyzing O-glycosyl compounds"/>
    <property type="evidence" value="ECO:0007669"/>
    <property type="project" value="InterPro"/>
</dbReference>
<dbReference type="Gene3D" id="3.20.20.80">
    <property type="entry name" value="Glycosidases"/>
    <property type="match status" value="1"/>
</dbReference>
<dbReference type="InterPro" id="IPR006102">
    <property type="entry name" value="Ig-like_GH2"/>
</dbReference>
<keyword evidence="3" id="KW-0326">Glycosidase</keyword>
<feature type="signal peptide" evidence="4">
    <location>
        <begin position="1"/>
        <end position="37"/>
    </location>
</feature>
<dbReference type="InterPro" id="IPR051913">
    <property type="entry name" value="GH2_Domain-Containing"/>
</dbReference>
<dbReference type="SUPFAM" id="SSF49303">
    <property type="entry name" value="beta-Galactosidase/glucuronidase domain"/>
    <property type="match status" value="1"/>
</dbReference>
<feature type="domain" description="Glycoside hydrolase family 2 catalytic" evidence="6">
    <location>
        <begin position="371"/>
        <end position="498"/>
    </location>
</feature>
<reference evidence="8 9" key="1">
    <citation type="journal article" date="2013" name="Genome Announc.">
        <title>Draft Genome Sequence of the Psychrophilic and Alkaliphilic Rhodonellum psychrophilum Strain GCM71T.</title>
        <authorList>
            <person name="Hauptmann A.L."/>
            <person name="Glaring M.A."/>
            <person name="Hallin P.F."/>
            <person name="Prieme A."/>
            <person name="Stougaard P."/>
        </authorList>
    </citation>
    <scope>NUCLEOTIDE SEQUENCE [LARGE SCALE GENOMIC DNA]</scope>
    <source>
        <strain evidence="8 9">GCM71</strain>
    </source>
</reference>
<dbReference type="Pfam" id="PF02836">
    <property type="entry name" value="Glyco_hydro_2_C"/>
    <property type="match status" value="1"/>
</dbReference>
<keyword evidence="9" id="KW-1185">Reference proteome</keyword>
<dbReference type="Gene3D" id="2.60.120.260">
    <property type="entry name" value="Galactose-binding domain-like"/>
    <property type="match status" value="1"/>
</dbReference>
<feature type="chain" id="PRO_5004657684" description="Beta-galactosidase" evidence="4">
    <location>
        <begin position="38"/>
        <end position="631"/>
    </location>
</feature>
<dbReference type="AlphaFoldDB" id="U5BV57"/>
<dbReference type="SUPFAM" id="SSF49785">
    <property type="entry name" value="Galactose-binding domain-like"/>
    <property type="match status" value="1"/>
</dbReference>
<dbReference type="PATRIC" id="fig|1123057.7.peg.4704"/>
<evidence type="ECO:0000256" key="4">
    <source>
        <dbReference type="SAM" id="SignalP"/>
    </source>
</evidence>
<evidence type="ECO:0000313" key="8">
    <source>
        <dbReference type="EMBL" id="ERM80476.1"/>
    </source>
</evidence>
<feature type="domain" description="Glycosyl hydrolases family 2 sugar binding" evidence="7">
    <location>
        <begin position="122"/>
        <end position="194"/>
    </location>
</feature>
<sequence length="631" mass="71708">MTKPTQPKKPLKMKISYKPILFCFSLFGFCAFVPAIAQQSPTPINQNPITTPWAAQVDKVLPFPEYPRPQMVRSSWMNLNGIWEYAILDKNISKPVGFQGDILVPFPVESHLSKVAKAVGAENHLWYKKSLEIKIPSKKGRTLLHFGAVDWEAEVFVNGTSVGVHQGGFAPFSFDITAQLKKSGKQEIMVRVWDPTDQGPQPRGKQVNKPGSIWYTPVTGIWQTVWLENVPETYISNLKISPDWDKDQFRIQTDLEGGVANQKVQIKVLEGGKILAETMGNPGQELVLKISEPKSWSPENPFLYDLEINLLQGNKVIDQVESYAALRKISMVKDAQGFQRMQLNNEVSFLYGPLDQGWWPDGLYTAPTDEALAFDILKTKEMGFNMIRKHVKVEPARWYYHCDRLGIMVWQDMPSGDMGNNWESRPGIIGKGTDKERTAESEKIFNQEWKAIMDANHHFPSIVVWVPFNEAWGQFKTREITEWTKNYDPTRLVNSASGGNFEMEGAKITGDIFDLHNYPDPVMPDPGIYGKIQILVLGEFGGLGLPIEGHTWQEKDNWGYQSFKSEAELLKRYEKLMVDLQKLIPKGLAAAVYTQTTDVEVETNGLMTYDRKVIKIPVEVLKKLHQPLYQK</sequence>
<evidence type="ECO:0000256" key="1">
    <source>
        <dbReference type="ARBA" id="ARBA00007401"/>
    </source>
</evidence>
<dbReference type="Pfam" id="PF00703">
    <property type="entry name" value="Glyco_hydro_2"/>
    <property type="match status" value="1"/>
</dbReference>
<evidence type="ECO:0000259" key="7">
    <source>
        <dbReference type="Pfam" id="PF02837"/>
    </source>
</evidence>
<comment type="caution">
    <text evidence="8">The sequence shown here is derived from an EMBL/GenBank/DDBJ whole genome shotgun (WGS) entry which is preliminary data.</text>
</comment>
<dbReference type="Pfam" id="PF02837">
    <property type="entry name" value="Glyco_hydro_2_N"/>
    <property type="match status" value="1"/>
</dbReference>
<proteinExistence type="inferred from homology"/>
<dbReference type="PANTHER" id="PTHR42732:SF2">
    <property type="entry name" value="BETA-MANNOSIDASE"/>
    <property type="match status" value="1"/>
</dbReference>
<evidence type="ECO:0000259" key="6">
    <source>
        <dbReference type="Pfam" id="PF02836"/>
    </source>
</evidence>
<comment type="similarity">
    <text evidence="1">Belongs to the glycosyl hydrolase 2 family.</text>
</comment>
<evidence type="ECO:0000256" key="3">
    <source>
        <dbReference type="ARBA" id="ARBA00023295"/>
    </source>
</evidence>
<dbReference type="GO" id="GO:0005975">
    <property type="term" value="P:carbohydrate metabolic process"/>
    <property type="evidence" value="ECO:0007669"/>
    <property type="project" value="InterPro"/>
</dbReference>
<dbReference type="Proteomes" id="UP000016843">
    <property type="component" value="Unassembled WGS sequence"/>
</dbReference>
<keyword evidence="2" id="KW-0378">Hydrolase</keyword>
<dbReference type="PANTHER" id="PTHR42732">
    <property type="entry name" value="BETA-GALACTOSIDASE"/>
    <property type="match status" value="1"/>
</dbReference>
<keyword evidence="4" id="KW-0732">Signal</keyword>
<protein>
    <recommendedName>
        <fullName evidence="10">Beta-galactosidase</fullName>
    </recommendedName>
</protein>
<accession>U5BV57</accession>
<evidence type="ECO:0000256" key="2">
    <source>
        <dbReference type="ARBA" id="ARBA00022801"/>
    </source>
</evidence>
<dbReference type="InterPro" id="IPR006104">
    <property type="entry name" value="Glyco_hydro_2_N"/>
</dbReference>
<dbReference type="EMBL" id="AWXR01000097">
    <property type="protein sequence ID" value="ERM80476.1"/>
    <property type="molecule type" value="Genomic_DNA"/>
</dbReference>
<name>U5BV57_9BACT</name>
<gene>
    <name evidence="8" type="ORF">P872_21620</name>
</gene>
<dbReference type="eggNOG" id="COG3250">
    <property type="taxonomic scope" value="Bacteria"/>
</dbReference>
<dbReference type="InterPro" id="IPR017853">
    <property type="entry name" value="GH"/>
</dbReference>
<dbReference type="InterPro" id="IPR036156">
    <property type="entry name" value="Beta-gal/glucu_dom_sf"/>
</dbReference>
<feature type="domain" description="Glycoside hydrolase family 2 immunoglobulin-like beta-sandwich" evidence="5">
    <location>
        <begin position="233"/>
        <end position="327"/>
    </location>
</feature>
<dbReference type="InterPro" id="IPR013783">
    <property type="entry name" value="Ig-like_fold"/>
</dbReference>
<evidence type="ECO:0000313" key="9">
    <source>
        <dbReference type="Proteomes" id="UP000016843"/>
    </source>
</evidence>